<dbReference type="EMBL" id="JBHMEC010000011">
    <property type="protein sequence ID" value="MFB9149543.1"/>
    <property type="molecule type" value="Genomic_DNA"/>
</dbReference>
<comment type="caution">
    <text evidence="1">The sequence shown here is derived from an EMBL/GenBank/DDBJ whole genome shotgun (WGS) entry which is preliminary data.</text>
</comment>
<evidence type="ECO:0000313" key="2">
    <source>
        <dbReference type="Proteomes" id="UP001589670"/>
    </source>
</evidence>
<proteinExistence type="predicted"/>
<gene>
    <name evidence="1" type="ORF">ACFFU4_07235</name>
</gene>
<evidence type="ECO:0008006" key="3">
    <source>
        <dbReference type="Google" id="ProtNLM"/>
    </source>
</evidence>
<name>A0ABV5HYP8_9RHOB</name>
<organism evidence="1 2">
    <name type="scientific">Roseovarius ramblicola</name>
    <dbReference type="NCBI Taxonomy" id="2022336"/>
    <lineage>
        <taxon>Bacteria</taxon>
        <taxon>Pseudomonadati</taxon>
        <taxon>Pseudomonadota</taxon>
        <taxon>Alphaproteobacteria</taxon>
        <taxon>Rhodobacterales</taxon>
        <taxon>Roseobacteraceae</taxon>
        <taxon>Roseovarius</taxon>
    </lineage>
</organism>
<dbReference type="Proteomes" id="UP001589670">
    <property type="component" value="Unassembled WGS sequence"/>
</dbReference>
<sequence>MAQRNSGKFPDYEEYPQSVRELAEVIGLDQALHLCRSLPRCGSRPWRVAVYVPKRMPLDHKLVAILGYRDAMRLARHFGGEVLQPSNGRFLEKRWFRRNVWQLRGQGMSAAEIAEDTDRSIEAVKGVLRGKPPKGTGSDDR</sequence>
<keyword evidence="2" id="KW-1185">Reference proteome</keyword>
<protein>
    <recommendedName>
        <fullName evidence="3">Mor transcription activator family protein</fullName>
    </recommendedName>
</protein>
<dbReference type="SUPFAM" id="SSF46689">
    <property type="entry name" value="Homeodomain-like"/>
    <property type="match status" value="1"/>
</dbReference>
<dbReference type="RefSeq" id="WP_377068562.1">
    <property type="nucleotide sequence ID" value="NZ_JBHMEC010000011.1"/>
</dbReference>
<accession>A0ABV5HYP8</accession>
<evidence type="ECO:0000313" key="1">
    <source>
        <dbReference type="EMBL" id="MFB9149543.1"/>
    </source>
</evidence>
<dbReference type="InterPro" id="IPR009057">
    <property type="entry name" value="Homeodomain-like_sf"/>
</dbReference>
<reference evidence="1 2" key="1">
    <citation type="submission" date="2024-09" db="EMBL/GenBank/DDBJ databases">
        <authorList>
            <person name="Sun Q."/>
            <person name="Mori K."/>
        </authorList>
    </citation>
    <scope>NUCLEOTIDE SEQUENCE [LARGE SCALE GENOMIC DNA]</scope>
    <source>
        <strain evidence="1 2">CECT 9424</strain>
    </source>
</reference>